<evidence type="ECO:0000313" key="2">
    <source>
        <dbReference type="EMBL" id="KXT08057.1"/>
    </source>
</evidence>
<feature type="compositionally biased region" description="Polar residues" evidence="1">
    <location>
        <begin position="40"/>
        <end position="49"/>
    </location>
</feature>
<proteinExistence type="predicted"/>
<comment type="caution">
    <text evidence="2">The sequence shown here is derived from an EMBL/GenBank/DDBJ whole genome shotgun (WGS) entry which is preliminary data.</text>
</comment>
<evidence type="ECO:0000313" key="3">
    <source>
        <dbReference type="Proteomes" id="UP000073492"/>
    </source>
</evidence>
<feature type="region of interest" description="Disordered" evidence="1">
    <location>
        <begin position="29"/>
        <end position="65"/>
    </location>
</feature>
<protein>
    <submittedName>
        <fullName evidence="2">Uncharacterized protein</fullName>
    </submittedName>
</protein>
<accession>A0A139I054</accession>
<dbReference type="Proteomes" id="UP000073492">
    <property type="component" value="Unassembled WGS sequence"/>
</dbReference>
<name>A0A139I054_9PEZI</name>
<keyword evidence="3" id="KW-1185">Reference proteome</keyword>
<evidence type="ECO:0000256" key="1">
    <source>
        <dbReference type="SAM" id="MobiDB-lite"/>
    </source>
</evidence>
<organism evidence="2 3">
    <name type="scientific">Pseudocercospora musae</name>
    <dbReference type="NCBI Taxonomy" id="113226"/>
    <lineage>
        <taxon>Eukaryota</taxon>
        <taxon>Fungi</taxon>
        <taxon>Dikarya</taxon>
        <taxon>Ascomycota</taxon>
        <taxon>Pezizomycotina</taxon>
        <taxon>Dothideomycetes</taxon>
        <taxon>Dothideomycetidae</taxon>
        <taxon>Mycosphaerellales</taxon>
        <taxon>Mycosphaerellaceae</taxon>
        <taxon>Pseudocercospora</taxon>
    </lineage>
</organism>
<dbReference type="EMBL" id="LFZO01000496">
    <property type="protein sequence ID" value="KXT08057.1"/>
    <property type="molecule type" value="Genomic_DNA"/>
</dbReference>
<gene>
    <name evidence="2" type="ORF">AC579_7982</name>
</gene>
<reference evidence="2 3" key="1">
    <citation type="submission" date="2015-07" db="EMBL/GenBank/DDBJ databases">
        <title>Comparative genomics of the Sigatoka disease complex on banana suggests a link between parallel evolutionary changes in Pseudocercospora fijiensis and Pseudocercospora eumusae and increased virulence on the banana host.</title>
        <authorList>
            <person name="Chang T.-C."/>
            <person name="Salvucci A."/>
            <person name="Crous P.W."/>
            <person name="Stergiopoulos I."/>
        </authorList>
    </citation>
    <scope>NUCLEOTIDE SEQUENCE [LARGE SCALE GENOMIC DNA]</scope>
    <source>
        <strain evidence="2 3">CBS 116634</strain>
    </source>
</reference>
<sequence>MKVKALSEQANLYDARLWLQQRRLFKSSSTPCAEPIPEQPATNSNNNQGYLKREKEQDPRPSMYDQVATFRPGDVETIHVQEAAREGWRQKQKRDQCDDPAGFRFQDRSLCHALHIVQASQ</sequence>
<dbReference type="AlphaFoldDB" id="A0A139I054"/>